<feature type="transmembrane region" description="Helical" evidence="4">
    <location>
        <begin position="22"/>
        <end position="42"/>
    </location>
</feature>
<evidence type="ECO:0000256" key="1">
    <source>
        <dbReference type="ARBA" id="ARBA00022741"/>
    </source>
</evidence>
<evidence type="ECO:0000313" key="6">
    <source>
        <dbReference type="EMBL" id="SFB51470.1"/>
    </source>
</evidence>
<dbReference type="GO" id="GO:0005524">
    <property type="term" value="F:ATP binding"/>
    <property type="evidence" value="ECO:0007669"/>
    <property type="project" value="UniProtKB-KW"/>
</dbReference>
<dbReference type="GO" id="GO:0006298">
    <property type="term" value="P:mismatch repair"/>
    <property type="evidence" value="ECO:0007669"/>
    <property type="project" value="InterPro"/>
</dbReference>
<evidence type="ECO:0000256" key="4">
    <source>
        <dbReference type="SAM" id="Phobius"/>
    </source>
</evidence>
<dbReference type="GO" id="GO:0140664">
    <property type="term" value="F:ATP-dependent DNA damage sensor activity"/>
    <property type="evidence" value="ECO:0007669"/>
    <property type="project" value="InterPro"/>
</dbReference>
<keyword evidence="3" id="KW-0238">DNA-binding</keyword>
<dbReference type="Gene3D" id="3.40.50.300">
    <property type="entry name" value="P-loop containing nucleotide triphosphate hydrolases"/>
    <property type="match status" value="1"/>
</dbReference>
<keyword evidence="4" id="KW-0812">Transmembrane</keyword>
<feature type="domain" description="DNA mismatch repair proteins mutS family" evidence="5">
    <location>
        <begin position="409"/>
        <end position="587"/>
    </location>
</feature>
<sequence length="589" mass="66362">MKGFDFENSGLSEKLRTVKSKAATLSFLRLIVFFAMGGLFVLSVSESPIWFLFFGASVVAFISLIRKYNDQKDQEAIYLALEKMNLEREKRFSRKLKGLDAGVEFQEKTHPFSNDLDLFGDHSLFQLLNHTVSKKGKETLAAQMKSEFDLDKASTLRIASAELATKPDFLLAMESIGNAFYNEEKSNSGWVNWLNSEDKNSILISIFAFIGPIGGLALAVLTYLGIVPGALFGVWVLIGMAFLSLVFKPLKKAAESIPSRNQLKTYRYWLAVLEEEKLESPLLKKMQSPFLTREVKASTLFDQLDSLGLWIQNRINVLYIPLNLFFWTDLFLYLRLISWKKKHGNLVANFPAQLVEWEVLISLGAFEKEVGGKGKVIPVTKGMIGKVVSHPLLEPGVAVPNDFVIDENQRIILLTGANMSGKTTFMRTLGINCVLVNLGLSPFAEEFGFSGFQLYTSMRNSDNLGESVSSFYAELSRIKQLIDRIEKGEHIFFLLDEILKGTNTEDRIAGSEALIRQVDNTNAMGIISTHDIELAELEERIGSVQNYSFHSEIHDQNIDFDYKIKRGACPSFNAHKLMELMGIRFQNEK</sequence>
<dbReference type="PANTHER" id="PTHR11361:SF99">
    <property type="entry name" value="DNA MISMATCH REPAIR PROTEIN"/>
    <property type="match status" value="1"/>
</dbReference>
<evidence type="ECO:0000313" key="7">
    <source>
        <dbReference type="Proteomes" id="UP000198790"/>
    </source>
</evidence>
<evidence type="ECO:0000259" key="5">
    <source>
        <dbReference type="SMART" id="SM00534"/>
    </source>
</evidence>
<dbReference type="STRING" id="237018.SAMN04489723_11565"/>
<dbReference type="RefSeq" id="WP_092899644.1">
    <property type="nucleotide sequence ID" value="NZ_FOKK01000015.1"/>
</dbReference>
<dbReference type="GO" id="GO:0030983">
    <property type="term" value="F:mismatched DNA binding"/>
    <property type="evidence" value="ECO:0007669"/>
    <property type="project" value="InterPro"/>
</dbReference>
<gene>
    <name evidence="6" type="ORF">SAMN04489723_11565</name>
</gene>
<dbReference type="InterPro" id="IPR045076">
    <property type="entry name" value="MutS"/>
</dbReference>
<keyword evidence="1" id="KW-0547">Nucleotide-binding</keyword>
<accession>A0A1I1BSQ5</accession>
<dbReference type="EMBL" id="FOKK01000015">
    <property type="protein sequence ID" value="SFB51470.1"/>
    <property type="molecule type" value="Genomic_DNA"/>
</dbReference>
<dbReference type="InterPro" id="IPR000432">
    <property type="entry name" value="DNA_mismatch_repair_MutS_C"/>
</dbReference>
<keyword evidence="7" id="KW-1185">Reference proteome</keyword>
<reference evidence="6 7" key="1">
    <citation type="submission" date="2016-10" db="EMBL/GenBank/DDBJ databases">
        <authorList>
            <person name="de Groot N.N."/>
        </authorList>
    </citation>
    <scope>NUCLEOTIDE SEQUENCE [LARGE SCALE GENOMIC DNA]</scope>
    <source>
        <strain evidence="6 7">DSM 23399</strain>
    </source>
</reference>
<evidence type="ECO:0000256" key="2">
    <source>
        <dbReference type="ARBA" id="ARBA00022840"/>
    </source>
</evidence>
<dbReference type="AlphaFoldDB" id="A0A1I1BSQ5"/>
<feature type="transmembrane region" description="Helical" evidence="4">
    <location>
        <begin position="232"/>
        <end position="250"/>
    </location>
</feature>
<dbReference type="InterPro" id="IPR027417">
    <property type="entry name" value="P-loop_NTPase"/>
</dbReference>
<keyword evidence="2" id="KW-0067">ATP-binding</keyword>
<feature type="transmembrane region" description="Helical" evidence="4">
    <location>
        <begin position="317"/>
        <end position="336"/>
    </location>
</feature>
<dbReference type="OrthoDB" id="9802448at2"/>
<dbReference type="SUPFAM" id="SSF52540">
    <property type="entry name" value="P-loop containing nucleoside triphosphate hydrolases"/>
    <property type="match status" value="1"/>
</dbReference>
<dbReference type="Proteomes" id="UP000198790">
    <property type="component" value="Unassembled WGS sequence"/>
</dbReference>
<feature type="transmembrane region" description="Helical" evidence="4">
    <location>
        <begin position="202"/>
        <end position="226"/>
    </location>
</feature>
<name>A0A1I1BSQ5_9BACT</name>
<dbReference type="SMART" id="SM00534">
    <property type="entry name" value="MUTSac"/>
    <property type="match status" value="1"/>
</dbReference>
<dbReference type="Pfam" id="PF00488">
    <property type="entry name" value="MutS_V"/>
    <property type="match status" value="1"/>
</dbReference>
<keyword evidence="4" id="KW-1133">Transmembrane helix</keyword>
<keyword evidence="4" id="KW-0472">Membrane</keyword>
<dbReference type="GO" id="GO:0005829">
    <property type="term" value="C:cytosol"/>
    <property type="evidence" value="ECO:0007669"/>
    <property type="project" value="TreeGrafter"/>
</dbReference>
<organism evidence="6 7">
    <name type="scientific">Algoriphagus aquimarinus</name>
    <dbReference type="NCBI Taxonomy" id="237018"/>
    <lineage>
        <taxon>Bacteria</taxon>
        <taxon>Pseudomonadati</taxon>
        <taxon>Bacteroidota</taxon>
        <taxon>Cytophagia</taxon>
        <taxon>Cytophagales</taxon>
        <taxon>Cyclobacteriaceae</taxon>
        <taxon>Algoriphagus</taxon>
    </lineage>
</organism>
<dbReference type="PANTHER" id="PTHR11361">
    <property type="entry name" value="DNA MISMATCH REPAIR PROTEIN MUTS FAMILY MEMBER"/>
    <property type="match status" value="1"/>
</dbReference>
<proteinExistence type="predicted"/>
<evidence type="ECO:0000256" key="3">
    <source>
        <dbReference type="ARBA" id="ARBA00023125"/>
    </source>
</evidence>
<protein>
    <submittedName>
        <fullName evidence="6">MutS domain V</fullName>
    </submittedName>
</protein>
<feature type="transmembrane region" description="Helical" evidence="4">
    <location>
        <begin position="48"/>
        <end position="65"/>
    </location>
</feature>